<keyword evidence="2" id="KW-1185">Reference proteome</keyword>
<evidence type="ECO:0000313" key="1">
    <source>
        <dbReference type="EMBL" id="VWB72652.1"/>
    </source>
</evidence>
<proteinExistence type="predicted"/>
<gene>
    <name evidence="1" type="ORF">BDI24065_03444</name>
</gene>
<dbReference type="AlphaFoldDB" id="A0A6P2LZC9"/>
<evidence type="ECO:0000313" key="2">
    <source>
        <dbReference type="Proteomes" id="UP000494125"/>
    </source>
</evidence>
<reference evidence="1 2" key="1">
    <citation type="submission" date="2019-09" db="EMBL/GenBank/DDBJ databases">
        <authorList>
            <person name="Depoorter E."/>
        </authorList>
    </citation>
    <scope>NUCLEOTIDE SEQUENCE [LARGE SCALE GENOMIC DNA]</scope>
    <source>
        <strain evidence="1">LMG 24065</strain>
    </source>
</reference>
<dbReference type="EMBL" id="CABVPN010000015">
    <property type="protein sequence ID" value="VWB72652.1"/>
    <property type="molecule type" value="Genomic_DNA"/>
</dbReference>
<dbReference type="GeneID" id="93028518"/>
<dbReference type="RefSeq" id="WP_151051509.1">
    <property type="nucleotide sequence ID" value="NZ_CABVPN010000015.1"/>
</dbReference>
<protein>
    <submittedName>
        <fullName evidence="1">Cleavage protein</fullName>
    </submittedName>
</protein>
<name>A0A6P2LZC9_9BURK</name>
<sequence>MKRARKSMDGTSLLEAVLAVALLATVMLAVAGSQLAMTRAQRATIWRERALWLADARIERRHAVAGADDGIAALASASLPGGTTALDDGPAGVRYVTVGWRDAHAHALTSARCESARATVGPPSCVRIPFREAEVNADER</sequence>
<dbReference type="Proteomes" id="UP000494125">
    <property type="component" value="Unassembled WGS sequence"/>
</dbReference>
<organism evidence="1 2">
    <name type="scientific">Burkholderia diffusa</name>
    <dbReference type="NCBI Taxonomy" id="488732"/>
    <lineage>
        <taxon>Bacteria</taxon>
        <taxon>Pseudomonadati</taxon>
        <taxon>Pseudomonadota</taxon>
        <taxon>Betaproteobacteria</taxon>
        <taxon>Burkholderiales</taxon>
        <taxon>Burkholderiaceae</taxon>
        <taxon>Burkholderia</taxon>
        <taxon>Burkholderia cepacia complex</taxon>
    </lineage>
</organism>
<accession>A0A6P2LZC9</accession>